<evidence type="ECO:0000313" key="6">
    <source>
        <dbReference type="EMBL" id="TGU71338.1"/>
    </source>
</evidence>
<dbReference type="InterPro" id="IPR003829">
    <property type="entry name" value="Pirin_N_dom"/>
</dbReference>
<feature type="binding site" evidence="2">
    <location>
        <position position="101"/>
    </location>
    <ligand>
        <name>Fe cation</name>
        <dbReference type="ChEBI" id="CHEBI:24875"/>
    </ligand>
</feature>
<dbReference type="CDD" id="cd20311">
    <property type="entry name" value="cupin_Yhhw_C"/>
    <property type="match status" value="1"/>
</dbReference>
<keyword evidence="2" id="KW-0408">Iron</keyword>
<dbReference type="Proteomes" id="UP000306416">
    <property type="component" value="Unassembled WGS sequence"/>
</dbReference>
<proteinExistence type="inferred from homology"/>
<dbReference type="EMBL" id="SRSC01000003">
    <property type="protein sequence ID" value="TGU71338.1"/>
    <property type="molecule type" value="Genomic_DNA"/>
</dbReference>
<protein>
    <submittedName>
        <fullName evidence="6">Pirin family protein</fullName>
    </submittedName>
</protein>
<evidence type="ECO:0000313" key="7">
    <source>
        <dbReference type="Proteomes" id="UP000306416"/>
    </source>
</evidence>
<dbReference type="Gene3D" id="2.60.120.10">
    <property type="entry name" value="Jelly Rolls"/>
    <property type="match status" value="2"/>
</dbReference>
<evidence type="ECO:0000259" key="4">
    <source>
        <dbReference type="Pfam" id="PF02678"/>
    </source>
</evidence>
<name>A0A4S1CD39_9BACT</name>
<gene>
    <name evidence="6" type="ORF">E4633_13435</name>
</gene>
<evidence type="ECO:0000256" key="3">
    <source>
        <dbReference type="RuleBase" id="RU003457"/>
    </source>
</evidence>
<dbReference type="PANTHER" id="PTHR43212">
    <property type="entry name" value="QUERCETIN 2,3-DIOXYGENASE"/>
    <property type="match status" value="1"/>
</dbReference>
<organism evidence="6 7">
    <name type="scientific">Geomonas terrae</name>
    <dbReference type="NCBI Taxonomy" id="2562681"/>
    <lineage>
        <taxon>Bacteria</taxon>
        <taxon>Pseudomonadati</taxon>
        <taxon>Thermodesulfobacteriota</taxon>
        <taxon>Desulfuromonadia</taxon>
        <taxon>Geobacterales</taxon>
        <taxon>Geobacteraceae</taxon>
        <taxon>Geomonas</taxon>
    </lineage>
</organism>
<feature type="domain" description="Pirin N-terminal" evidence="4">
    <location>
        <begin position="8"/>
        <end position="119"/>
    </location>
</feature>
<comment type="cofactor">
    <cofactor evidence="2">
        <name>Fe cation</name>
        <dbReference type="ChEBI" id="CHEBI:24875"/>
    </cofactor>
    <text evidence="2">Binds 1 Fe cation per subunit.</text>
</comment>
<accession>A0A4S1CD39</accession>
<reference evidence="6 7" key="1">
    <citation type="submission" date="2019-04" db="EMBL/GenBank/DDBJ databases">
        <title>Geobacter oryzae sp. nov., ferric-reducing bacteria isolated from paddy soil.</title>
        <authorList>
            <person name="Xu Z."/>
            <person name="Masuda Y."/>
            <person name="Itoh H."/>
            <person name="Senoo K."/>
        </authorList>
    </citation>
    <scope>NUCLEOTIDE SEQUENCE [LARGE SCALE GENOMIC DNA]</scope>
    <source>
        <strain evidence="6 7">Red111</strain>
    </source>
</reference>
<keyword evidence="2" id="KW-0479">Metal-binding</keyword>
<dbReference type="InterPro" id="IPR014710">
    <property type="entry name" value="RmlC-like_jellyroll"/>
</dbReference>
<comment type="similarity">
    <text evidence="1 3">Belongs to the pirin family.</text>
</comment>
<feature type="binding site" evidence="2">
    <location>
        <position position="103"/>
    </location>
    <ligand>
        <name>Fe cation</name>
        <dbReference type="ChEBI" id="CHEBI:24875"/>
    </ligand>
</feature>
<dbReference type="GO" id="GO:0046872">
    <property type="term" value="F:metal ion binding"/>
    <property type="evidence" value="ECO:0007669"/>
    <property type="project" value="UniProtKB-KW"/>
</dbReference>
<evidence type="ECO:0000259" key="5">
    <source>
        <dbReference type="Pfam" id="PF17954"/>
    </source>
</evidence>
<dbReference type="Pfam" id="PF17954">
    <property type="entry name" value="Pirin_C_2"/>
    <property type="match status" value="1"/>
</dbReference>
<dbReference type="AlphaFoldDB" id="A0A4S1CD39"/>
<feature type="binding site" evidence="2">
    <location>
        <position position="59"/>
    </location>
    <ligand>
        <name>Fe cation</name>
        <dbReference type="ChEBI" id="CHEBI:24875"/>
    </ligand>
</feature>
<comment type="caution">
    <text evidence="6">The sequence shown here is derived from an EMBL/GenBank/DDBJ whole genome shotgun (WGS) entry which is preliminary data.</text>
</comment>
<dbReference type="InterPro" id="IPR041602">
    <property type="entry name" value="Quercetinase_C"/>
</dbReference>
<sequence>MITVRRSEDRGHADHGWLDTHHTFSFANYYDPHHMGFRNLRVINEDRVKPGIGFPTHPHRDMEIISYVLEGELAHRDSMGNGSVIRPGELQRMSAGTGITHSEFNNSKSDPLHFFQIWILPEREGLTPSYEQKFFPDDEKRGALRLIASPDGENGSVVINQDAKLYATLLKAGEEIIHHLPAEHHAWVQVARGKVLVNGHVLEAGDGAAVSSEDVLRLTGKEASEVLLFELP</sequence>
<dbReference type="InterPro" id="IPR012093">
    <property type="entry name" value="Pirin"/>
</dbReference>
<keyword evidence="7" id="KW-1185">Reference proteome</keyword>
<dbReference type="Pfam" id="PF02678">
    <property type="entry name" value="Pirin"/>
    <property type="match status" value="1"/>
</dbReference>
<dbReference type="SUPFAM" id="SSF51182">
    <property type="entry name" value="RmlC-like cupins"/>
    <property type="match status" value="1"/>
</dbReference>
<feature type="domain" description="Quercetin 2,3-dioxygenase C-terminal cupin" evidence="5">
    <location>
        <begin position="146"/>
        <end position="231"/>
    </location>
</feature>
<dbReference type="PANTHER" id="PTHR43212:SF3">
    <property type="entry name" value="QUERCETIN 2,3-DIOXYGENASE"/>
    <property type="match status" value="1"/>
</dbReference>
<feature type="binding site" evidence="2">
    <location>
        <position position="57"/>
    </location>
    <ligand>
        <name>Fe cation</name>
        <dbReference type="ChEBI" id="CHEBI:24875"/>
    </ligand>
</feature>
<dbReference type="PIRSF" id="PIRSF006232">
    <property type="entry name" value="Pirin"/>
    <property type="match status" value="1"/>
</dbReference>
<dbReference type="CDD" id="cd02910">
    <property type="entry name" value="cupin_Yhhw_N"/>
    <property type="match status" value="1"/>
</dbReference>
<evidence type="ECO:0000256" key="2">
    <source>
        <dbReference type="PIRSR" id="PIRSR006232-1"/>
    </source>
</evidence>
<dbReference type="InterPro" id="IPR011051">
    <property type="entry name" value="RmlC_Cupin_sf"/>
</dbReference>
<evidence type="ECO:0000256" key="1">
    <source>
        <dbReference type="ARBA" id="ARBA00008416"/>
    </source>
</evidence>
<dbReference type="RefSeq" id="WP_135870845.1">
    <property type="nucleotide sequence ID" value="NZ_SRSC01000003.1"/>
</dbReference>